<dbReference type="EMBL" id="MRCA01000001">
    <property type="protein sequence ID" value="OKH16236.1"/>
    <property type="molecule type" value="Genomic_DNA"/>
</dbReference>
<evidence type="ECO:0000313" key="3">
    <source>
        <dbReference type="Proteomes" id="UP000186391"/>
    </source>
</evidence>
<evidence type="ECO:0000256" key="1">
    <source>
        <dbReference type="SAM" id="Phobius"/>
    </source>
</evidence>
<reference evidence="2 3" key="1">
    <citation type="submission" date="2016-11" db="EMBL/GenBank/DDBJ databases">
        <title>Draft Genome Sequences of Nine Cyanobacterial Strains from Diverse Habitats.</title>
        <authorList>
            <person name="Zhu T."/>
            <person name="Hou S."/>
            <person name="Lu X."/>
            <person name="Hess W.R."/>
        </authorList>
    </citation>
    <scope>NUCLEOTIDE SEQUENCE [LARGE SCALE GENOMIC DNA]</scope>
    <source>
        <strain evidence="2 3">NIES-592</strain>
    </source>
</reference>
<sequence length="93" mass="10393">MNVGTQSCDENSASPYCLFSRQNFTSDRTQSGDERRTPMNTDKHRWIMGLLLGSFLDGISPAIACLFGDVAKLSRRSQKILTQFTIYGDVILV</sequence>
<proteinExistence type="predicted"/>
<comment type="caution">
    <text evidence="2">The sequence shown here is derived from an EMBL/GenBank/DDBJ whole genome shotgun (WGS) entry which is preliminary data.</text>
</comment>
<keyword evidence="1" id="KW-0812">Transmembrane</keyword>
<dbReference type="Proteomes" id="UP000186391">
    <property type="component" value="Unassembled WGS sequence"/>
</dbReference>
<keyword evidence="1" id="KW-0472">Membrane</keyword>
<keyword evidence="1" id="KW-1133">Transmembrane helix</keyword>
<name>A0A1U7H4T7_9CYAN</name>
<accession>A0A1U7H4T7</accession>
<organism evidence="2 3">
    <name type="scientific">Fischerella major NIES-592</name>
    <dbReference type="NCBI Taxonomy" id="210994"/>
    <lineage>
        <taxon>Bacteria</taxon>
        <taxon>Bacillati</taxon>
        <taxon>Cyanobacteriota</taxon>
        <taxon>Cyanophyceae</taxon>
        <taxon>Nostocales</taxon>
        <taxon>Hapalosiphonaceae</taxon>
        <taxon>Fischerella</taxon>
    </lineage>
</organism>
<keyword evidence="3" id="KW-1185">Reference proteome</keyword>
<feature type="transmembrane region" description="Helical" evidence="1">
    <location>
        <begin position="46"/>
        <end position="67"/>
    </location>
</feature>
<gene>
    <name evidence="2" type="ORF">NIES592_00765</name>
</gene>
<protein>
    <submittedName>
        <fullName evidence="2">Uncharacterized protein</fullName>
    </submittedName>
</protein>
<dbReference type="AlphaFoldDB" id="A0A1U7H4T7"/>
<evidence type="ECO:0000313" key="2">
    <source>
        <dbReference type="EMBL" id="OKH16236.1"/>
    </source>
</evidence>